<evidence type="ECO:0000313" key="3">
    <source>
        <dbReference type="RefSeq" id="XP_006813859.1"/>
    </source>
</evidence>
<reference evidence="3" key="1">
    <citation type="submission" date="2025-08" db="UniProtKB">
        <authorList>
            <consortium name="RefSeq"/>
        </authorList>
    </citation>
    <scope>IDENTIFICATION</scope>
    <source>
        <tissue evidence="3">Testes</tissue>
    </source>
</reference>
<evidence type="ECO:0000256" key="1">
    <source>
        <dbReference type="SAM" id="Coils"/>
    </source>
</evidence>
<dbReference type="Proteomes" id="UP000694865">
    <property type="component" value="Unplaced"/>
</dbReference>
<gene>
    <name evidence="3" type="primary">LOC102802814</name>
</gene>
<name>A0ABM0M1G8_SACKO</name>
<proteinExistence type="predicted"/>
<organism evidence="2 3">
    <name type="scientific">Saccoglossus kowalevskii</name>
    <name type="common">Acorn worm</name>
    <dbReference type="NCBI Taxonomy" id="10224"/>
    <lineage>
        <taxon>Eukaryota</taxon>
        <taxon>Metazoa</taxon>
        <taxon>Hemichordata</taxon>
        <taxon>Enteropneusta</taxon>
        <taxon>Harrimaniidae</taxon>
        <taxon>Saccoglossus</taxon>
    </lineage>
</organism>
<accession>A0ABM0M1G8</accession>
<evidence type="ECO:0000313" key="2">
    <source>
        <dbReference type="Proteomes" id="UP000694865"/>
    </source>
</evidence>
<sequence>MSRRASVPSKGEKVTDSLLKERVRELESEVSSLKRRLDELRKAKNTTILKKEKQYVSVGEPSISKSTTDNGKVSDLQKQIEQLKIKHSKELQDEKVKENKDCGHASVIDQMTKKCEVLEKEKQEALYLNDIMGKENQELSEKYQQLLTELSIKEAEWCEKEEQLNIKLKLQWGEKYREWMQQTEQKIADLQKVNQFLRTQLQTQAPKDDDPFS</sequence>
<keyword evidence="1" id="KW-0175">Coiled coil</keyword>
<feature type="coiled-coil region" evidence="1">
    <location>
        <begin position="73"/>
        <end position="156"/>
    </location>
</feature>
<feature type="coiled-coil region" evidence="1">
    <location>
        <begin position="16"/>
        <end position="43"/>
    </location>
</feature>
<protein>
    <submittedName>
        <fullName evidence="3">Interaptin-like</fullName>
    </submittedName>
</protein>
<dbReference type="GeneID" id="102802814"/>
<dbReference type="RefSeq" id="XP_006813859.1">
    <property type="nucleotide sequence ID" value="XM_006813796.1"/>
</dbReference>
<keyword evidence="2" id="KW-1185">Reference proteome</keyword>